<dbReference type="AlphaFoldDB" id="A0A231GTF5"/>
<protein>
    <submittedName>
        <fullName evidence="2">Uncharacterized protein</fullName>
    </submittedName>
</protein>
<dbReference type="RefSeq" id="WP_039782319.1">
    <property type="nucleotide sequence ID" value="NZ_JAAXOR010000007.1"/>
</dbReference>
<evidence type="ECO:0000313" key="2">
    <source>
        <dbReference type="EMBL" id="OXR39896.1"/>
    </source>
</evidence>
<evidence type="ECO:0000256" key="1">
    <source>
        <dbReference type="SAM" id="MobiDB-lite"/>
    </source>
</evidence>
<sequence>MKTITEIVGDTATIRVVPPEKHERLAALLIEAAGDRKREVKSISTGGRGFRVPLDIAEDAGLVSYEIVITDDENDSGQAETQFAEGGVIPDDATAVNDTDSPIAVQTAEERDQTVPGPAEFDVPAPEPGPADATPVADDSPAEETAEEPAKPVARKSTSRAKSKPTTKAADENAGEQA</sequence>
<dbReference type="EMBL" id="NGAF01000053">
    <property type="protein sequence ID" value="OXR39896.1"/>
    <property type="molecule type" value="Genomic_DNA"/>
</dbReference>
<accession>A0A231GTF5</accession>
<evidence type="ECO:0000313" key="3">
    <source>
        <dbReference type="Proteomes" id="UP000215506"/>
    </source>
</evidence>
<feature type="region of interest" description="Disordered" evidence="1">
    <location>
        <begin position="86"/>
        <end position="178"/>
    </location>
</feature>
<organism evidence="2 3">
    <name type="scientific">Nocardia cerradoensis</name>
    <dbReference type="NCBI Taxonomy" id="85688"/>
    <lineage>
        <taxon>Bacteria</taxon>
        <taxon>Bacillati</taxon>
        <taxon>Actinomycetota</taxon>
        <taxon>Actinomycetes</taxon>
        <taxon>Mycobacteriales</taxon>
        <taxon>Nocardiaceae</taxon>
        <taxon>Nocardia</taxon>
    </lineage>
</organism>
<feature type="compositionally biased region" description="Basic residues" evidence="1">
    <location>
        <begin position="153"/>
        <end position="165"/>
    </location>
</feature>
<reference evidence="2 3" key="1">
    <citation type="submission" date="2017-07" db="EMBL/GenBank/DDBJ databases">
        <title>First draft Genome Sequence of Nocardia cerradoensis isolated from human infection.</title>
        <authorList>
            <person name="Carrasco G."/>
        </authorList>
    </citation>
    <scope>NUCLEOTIDE SEQUENCE [LARGE SCALE GENOMIC DNA]</scope>
    <source>
        <strain evidence="2 3">CNM20130759</strain>
    </source>
</reference>
<comment type="caution">
    <text evidence="2">The sequence shown here is derived from an EMBL/GenBank/DDBJ whole genome shotgun (WGS) entry which is preliminary data.</text>
</comment>
<gene>
    <name evidence="2" type="ORF">B7C42_08042</name>
</gene>
<proteinExistence type="predicted"/>
<dbReference type="Proteomes" id="UP000215506">
    <property type="component" value="Unassembled WGS sequence"/>
</dbReference>
<name>A0A231GTF5_9NOCA</name>
<keyword evidence="3" id="KW-1185">Reference proteome</keyword>